<name>A0A5B8MK86_9CHLO</name>
<keyword evidence="14" id="KW-1185">Reference proteome</keyword>
<evidence type="ECO:0000256" key="8">
    <source>
        <dbReference type="ARBA" id="ARBA00022989"/>
    </source>
</evidence>
<evidence type="ECO:0000256" key="2">
    <source>
        <dbReference type="ARBA" id="ARBA00004581"/>
    </source>
</evidence>
<sequence length="105" mass="10556">MKVCAGKSMPRLAAKGSTTRVATRMMAAGKKRASGKATTHQVAAGVAAMTALTASAPALAAVNEVGQVAGAEFLPSVLVPLVGLVFPGVAMASLFIYVTKEQPAK</sequence>
<dbReference type="InterPro" id="IPR001302">
    <property type="entry name" value="PSI_PsaI"/>
</dbReference>
<dbReference type="SUPFAM" id="SSF81540">
    <property type="entry name" value="Subunit VIII of photosystem I reaction centre, PsaI"/>
    <property type="match status" value="1"/>
</dbReference>
<evidence type="ECO:0000256" key="1">
    <source>
        <dbReference type="ARBA" id="ARBA00003541"/>
    </source>
</evidence>
<protein>
    <recommendedName>
        <fullName evidence="4">Photosystem I reaction center subunit VIII</fullName>
    </recommendedName>
</protein>
<dbReference type="Proteomes" id="UP000316726">
    <property type="component" value="Chromosome 4"/>
</dbReference>
<evidence type="ECO:0000256" key="11">
    <source>
        <dbReference type="SAM" id="Phobius"/>
    </source>
</evidence>
<dbReference type="PANTHER" id="PTHR35775">
    <property type="match status" value="1"/>
</dbReference>
<organism evidence="13 14">
    <name type="scientific">Chloropicon primus</name>
    <dbReference type="NCBI Taxonomy" id="1764295"/>
    <lineage>
        <taxon>Eukaryota</taxon>
        <taxon>Viridiplantae</taxon>
        <taxon>Chlorophyta</taxon>
        <taxon>Chloropicophyceae</taxon>
        <taxon>Chloropicales</taxon>
        <taxon>Chloropicaceae</taxon>
        <taxon>Chloropicon</taxon>
    </lineage>
</organism>
<evidence type="ECO:0000256" key="5">
    <source>
        <dbReference type="ARBA" id="ARBA00022531"/>
    </source>
</evidence>
<dbReference type="NCBIfam" id="TIGR03052">
    <property type="entry name" value="PS_I_psaI"/>
    <property type="match status" value="1"/>
</dbReference>
<reference evidence="12" key="2">
    <citation type="submission" date="2021-01" db="EMBL/GenBank/DDBJ databases">
        <authorList>
            <person name="Corre E."/>
            <person name="Pelletier E."/>
            <person name="Niang G."/>
            <person name="Scheremetjew M."/>
            <person name="Finn R."/>
            <person name="Kale V."/>
            <person name="Holt S."/>
            <person name="Cochrane G."/>
            <person name="Meng A."/>
            <person name="Brown T."/>
            <person name="Cohen L."/>
        </authorList>
    </citation>
    <scope>NUCLEOTIDE SEQUENCE</scope>
    <source>
        <strain evidence="12">CCMP1205</strain>
    </source>
</reference>
<keyword evidence="6 11" id="KW-0812">Transmembrane</keyword>
<gene>
    <name evidence="13" type="ORF">A3770_04p31990</name>
    <name evidence="12" type="ORF">CPRI1469_LOCUS8589</name>
</gene>
<comment type="function">
    <text evidence="1">May help in the organization of the PsaL subunit.</text>
</comment>
<dbReference type="GO" id="GO:0015979">
    <property type="term" value="P:photosynthesis"/>
    <property type="evidence" value="ECO:0007669"/>
    <property type="project" value="UniProtKB-KW"/>
</dbReference>
<dbReference type="STRING" id="1764295.A0A5B8MK86"/>
<keyword evidence="5" id="KW-0602">Photosynthesis</keyword>
<reference evidence="13 14" key="1">
    <citation type="submission" date="2018-07" db="EMBL/GenBank/DDBJ databases">
        <title>The complete nuclear genome of the prasinophyte Chloropicon primus (CCMP1205).</title>
        <authorList>
            <person name="Pombert J.-F."/>
            <person name="Otis C."/>
            <person name="Turmel M."/>
            <person name="Lemieux C."/>
        </authorList>
    </citation>
    <scope>NUCLEOTIDE SEQUENCE [LARGE SCALE GENOMIC DNA]</scope>
    <source>
        <strain evidence="13 14">CCMP1205</strain>
    </source>
</reference>
<feature type="transmembrane region" description="Helical" evidence="11">
    <location>
        <begin position="76"/>
        <end position="98"/>
    </location>
</feature>
<evidence type="ECO:0000313" key="14">
    <source>
        <dbReference type="Proteomes" id="UP000316726"/>
    </source>
</evidence>
<evidence type="ECO:0000313" key="13">
    <source>
        <dbReference type="EMBL" id="QDZ20681.1"/>
    </source>
</evidence>
<dbReference type="EMBL" id="HBHL01013062">
    <property type="protein sequence ID" value="CAD9719723.1"/>
    <property type="molecule type" value="Transcribed_RNA"/>
</dbReference>
<dbReference type="Pfam" id="PF00796">
    <property type="entry name" value="PSI_8"/>
    <property type="match status" value="1"/>
</dbReference>
<dbReference type="GO" id="GO:0009522">
    <property type="term" value="C:photosystem I"/>
    <property type="evidence" value="ECO:0007669"/>
    <property type="project" value="UniProtKB-KW"/>
</dbReference>
<proteinExistence type="inferred from homology"/>
<keyword evidence="10 11" id="KW-0472">Membrane</keyword>
<comment type="similarity">
    <text evidence="3">Belongs to the PsaI family.</text>
</comment>
<keyword evidence="7" id="KW-0603">Photosystem I</keyword>
<dbReference type="PANTHER" id="PTHR35775:SF2">
    <property type="entry name" value="PHOTOSYSTEM I REACTION CENTER SUBUNIT VIII"/>
    <property type="match status" value="1"/>
</dbReference>
<evidence type="ECO:0000256" key="6">
    <source>
        <dbReference type="ARBA" id="ARBA00022692"/>
    </source>
</evidence>
<evidence type="ECO:0000256" key="10">
    <source>
        <dbReference type="ARBA" id="ARBA00023136"/>
    </source>
</evidence>
<evidence type="ECO:0000256" key="9">
    <source>
        <dbReference type="ARBA" id="ARBA00023078"/>
    </source>
</evidence>
<evidence type="ECO:0000256" key="4">
    <source>
        <dbReference type="ARBA" id="ARBA00019929"/>
    </source>
</evidence>
<dbReference type="GO" id="GO:0009535">
    <property type="term" value="C:chloroplast thylakoid membrane"/>
    <property type="evidence" value="ECO:0007669"/>
    <property type="project" value="UniProtKB-SubCell"/>
</dbReference>
<keyword evidence="8 11" id="KW-1133">Transmembrane helix</keyword>
<accession>A0A5B8MK86</accession>
<evidence type="ECO:0000256" key="3">
    <source>
        <dbReference type="ARBA" id="ARBA00005252"/>
    </source>
</evidence>
<comment type="subcellular location">
    <subcellularLocation>
        <location evidence="2">Plastid</location>
        <location evidence="2">Chloroplast thylakoid membrane</location>
        <topology evidence="2">Single-pass membrane protein</topology>
    </subcellularLocation>
</comment>
<evidence type="ECO:0000256" key="7">
    <source>
        <dbReference type="ARBA" id="ARBA00022836"/>
    </source>
</evidence>
<keyword evidence="9" id="KW-0793">Thylakoid</keyword>
<dbReference type="InterPro" id="IPR036357">
    <property type="entry name" value="PSI_PsaI_sf"/>
</dbReference>
<dbReference type="AlphaFoldDB" id="A0A5B8MK86"/>
<dbReference type="EMBL" id="CP031037">
    <property type="protein sequence ID" value="QDZ20681.1"/>
    <property type="molecule type" value="Genomic_DNA"/>
</dbReference>
<evidence type="ECO:0000313" key="12">
    <source>
        <dbReference type="EMBL" id="CAD9719723.1"/>
    </source>
</evidence>
<dbReference type="HAMAP" id="MF_00431">
    <property type="entry name" value="PSI_PsaI"/>
    <property type="match status" value="1"/>
</dbReference>